<evidence type="ECO:0000259" key="3">
    <source>
        <dbReference type="Pfam" id="PF16173"/>
    </source>
</evidence>
<name>A0A9P7ZL77_9HYPO</name>
<proteinExistence type="predicted"/>
<accession>A0A9P7ZL77</accession>
<sequence length="303" mass="33739">MRLTQLLAAAAALKVASTGFATYKEIGADRDNSGEIAYSPLTRSDTLFLYIQIIAGSDHTKIINDFKTLARNYGEQGIKAIPRVRYGSSSGEIVSEPEDADLILEDVRTWVKVFQEVEDTIVIPVIQAGFLGMWGEWHSGYFCPGKGEWETTENQDVKRAVVEALLEAGPKIAMRYPQDHEILGFEGNRQVTIHNDCIFNNGPGGDDGGTFPEEDIETWSDYLKKVASNNTYGGEPCNQAEGSGYDWSDFDNVCGANGLEAYIHEFQVSYLNPENPPELKELFNDPSRSECVDRFEEALNLYH</sequence>
<dbReference type="EMBL" id="MU251257">
    <property type="protein sequence ID" value="KAG9253640.1"/>
    <property type="molecule type" value="Genomic_DNA"/>
</dbReference>
<feature type="domain" description="DUF4874" evidence="3">
    <location>
        <begin position="63"/>
        <end position="178"/>
    </location>
</feature>
<dbReference type="AlphaFoldDB" id="A0A9P7ZL77"/>
<feature type="signal peptide" evidence="1">
    <location>
        <begin position="1"/>
        <end position="18"/>
    </location>
</feature>
<evidence type="ECO:0008006" key="6">
    <source>
        <dbReference type="Google" id="ProtNLM"/>
    </source>
</evidence>
<gene>
    <name evidence="4" type="ORF">F5Z01DRAFT_151707</name>
</gene>
<evidence type="ECO:0000259" key="2">
    <source>
        <dbReference type="Pfam" id="PF16116"/>
    </source>
</evidence>
<dbReference type="Pfam" id="PF16173">
    <property type="entry name" value="DUF4874"/>
    <property type="match status" value="1"/>
</dbReference>
<evidence type="ECO:0000313" key="4">
    <source>
        <dbReference type="EMBL" id="KAG9253640.1"/>
    </source>
</evidence>
<keyword evidence="1" id="KW-0732">Signal</keyword>
<comment type="caution">
    <text evidence="4">The sequence shown here is derived from an EMBL/GenBank/DDBJ whole genome shotgun (WGS) entry which is preliminary data.</text>
</comment>
<keyword evidence="5" id="KW-1185">Reference proteome</keyword>
<evidence type="ECO:0000256" key="1">
    <source>
        <dbReference type="SAM" id="SignalP"/>
    </source>
</evidence>
<reference evidence="4" key="1">
    <citation type="journal article" date="2021" name="IMA Fungus">
        <title>Genomic characterization of three marine fungi, including Emericellopsis atlantica sp. nov. with signatures of a generalist lifestyle and marine biomass degradation.</title>
        <authorList>
            <person name="Hagestad O.C."/>
            <person name="Hou L."/>
            <person name="Andersen J.H."/>
            <person name="Hansen E.H."/>
            <person name="Altermark B."/>
            <person name="Li C."/>
            <person name="Kuhnert E."/>
            <person name="Cox R.J."/>
            <person name="Crous P.W."/>
            <person name="Spatafora J.W."/>
            <person name="Lail K."/>
            <person name="Amirebrahimi M."/>
            <person name="Lipzen A."/>
            <person name="Pangilinan J."/>
            <person name="Andreopoulos W."/>
            <person name="Hayes R.D."/>
            <person name="Ng V."/>
            <person name="Grigoriev I.V."/>
            <person name="Jackson S.A."/>
            <person name="Sutton T.D.S."/>
            <person name="Dobson A.D.W."/>
            <person name="Rama T."/>
        </authorList>
    </citation>
    <scope>NUCLEOTIDE SEQUENCE</scope>
    <source>
        <strain evidence="4">TS7</strain>
    </source>
</reference>
<dbReference type="InterPro" id="IPR032267">
    <property type="entry name" value="DUF4832"/>
</dbReference>
<dbReference type="OrthoDB" id="6085154at2759"/>
<dbReference type="Proteomes" id="UP000887229">
    <property type="component" value="Unassembled WGS sequence"/>
</dbReference>
<dbReference type="RefSeq" id="XP_046117564.1">
    <property type="nucleotide sequence ID" value="XM_046257732.1"/>
</dbReference>
<dbReference type="InterPro" id="IPR032379">
    <property type="entry name" value="DUF4874"/>
</dbReference>
<protein>
    <recommendedName>
        <fullName evidence="6">DUF4874 domain-containing protein</fullName>
    </recommendedName>
</protein>
<evidence type="ECO:0000313" key="5">
    <source>
        <dbReference type="Proteomes" id="UP000887229"/>
    </source>
</evidence>
<feature type="chain" id="PRO_5040360521" description="DUF4874 domain-containing protein" evidence="1">
    <location>
        <begin position="19"/>
        <end position="303"/>
    </location>
</feature>
<feature type="domain" description="DUF4832" evidence="2">
    <location>
        <begin position="191"/>
        <end position="297"/>
    </location>
</feature>
<dbReference type="Pfam" id="PF16116">
    <property type="entry name" value="DUF4832"/>
    <property type="match status" value="1"/>
</dbReference>
<organism evidence="4 5">
    <name type="scientific">Emericellopsis atlantica</name>
    <dbReference type="NCBI Taxonomy" id="2614577"/>
    <lineage>
        <taxon>Eukaryota</taxon>
        <taxon>Fungi</taxon>
        <taxon>Dikarya</taxon>
        <taxon>Ascomycota</taxon>
        <taxon>Pezizomycotina</taxon>
        <taxon>Sordariomycetes</taxon>
        <taxon>Hypocreomycetidae</taxon>
        <taxon>Hypocreales</taxon>
        <taxon>Bionectriaceae</taxon>
        <taxon>Emericellopsis</taxon>
    </lineage>
</organism>
<dbReference type="GeneID" id="70288635"/>